<dbReference type="RefSeq" id="WP_090115133.1">
    <property type="nucleotide sequence ID" value="NZ_FNAT01000014.1"/>
</dbReference>
<evidence type="ECO:0000313" key="3">
    <source>
        <dbReference type="Proteomes" id="UP000198922"/>
    </source>
</evidence>
<dbReference type="Proteomes" id="UP000198922">
    <property type="component" value="Unassembled WGS sequence"/>
</dbReference>
<evidence type="ECO:0000313" key="2">
    <source>
        <dbReference type="EMBL" id="SDF41530.1"/>
    </source>
</evidence>
<evidence type="ECO:0008006" key="4">
    <source>
        <dbReference type="Google" id="ProtNLM"/>
    </source>
</evidence>
<feature type="transmembrane region" description="Helical" evidence="1">
    <location>
        <begin position="155"/>
        <end position="179"/>
    </location>
</feature>
<feature type="transmembrane region" description="Helical" evidence="1">
    <location>
        <begin position="70"/>
        <end position="98"/>
    </location>
</feature>
<proteinExistence type="predicted"/>
<keyword evidence="1" id="KW-1133">Transmembrane helix</keyword>
<accession>A0A1G7KX90</accession>
<dbReference type="EMBL" id="FNAT01000014">
    <property type="protein sequence ID" value="SDF41530.1"/>
    <property type="molecule type" value="Genomic_DNA"/>
</dbReference>
<organism evidence="2 3">
    <name type="scientific">Limimaricola pyoseonensis</name>
    <dbReference type="NCBI Taxonomy" id="521013"/>
    <lineage>
        <taxon>Bacteria</taxon>
        <taxon>Pseudomonadati</taxon>
        <taxon>Pseudomonadota</taxon>
        <taxon>Alphaproteobacteria</taxon>
        <taxon>Rhodobacterales</taxon>
        <taxon>Paracoccaceae</taxon>
        <taxon>Limimaricola</taxon>
    </lineage>
</organism>
<reference evidence="3" key="1">
    <citation type="submission" date="2016-10" db="EMBL/GenBank/DDBJ databases">
        <authorList>
            <person name="Varghese N."/>
            <person name="Submissions S."/>
        </authorList>
    </citation>
    <scope>NUCLEOTIDE SEQUENCE [LARGE SCALE GENOMIC DNA]</scope>
    <source>
        <strain evidence="3">DSM 21424</strain>
    </source>
</reference>
<keyword evidence="1" id="KW-0472">Membrane</keyword>
<feature type="transmembrane region" description="Helical" evidence="1">
    <location>
        <begin position="191"/>
        <end position="214"/>
    </location>
</feature>
<keyword evidence="1" id="KW-0812">Transmembrane</keyword>
<dbReference type="AlphaFoldDB" id="A0A1G7KX90"/>
<sequence length="215" mass="22360">MLPRPPRALLRTFLVIALVAAAVAAALWLRALSLDLAAQGRTGMVGFATAGMLLLYALLLALPFVPGAEIGAALLVAHGAAAAPFVWGATLLGLGLAYAAGRALSTPAVCAWLAARGWHRLAELLEPVSSPEARLAQLEARAPRWLGQWVLRRRYLLLAALLNLPGNSILGGGGGILMAVGASRLFRPLPLLLTLALATAPLPLLVMLMGPGLIR</sequence>
<name>A0A1G7KX90_9RHOB</name>
<feature type="transmembrane region" description="Helical" evidence="1">
    <location>
        <begin position="44"/>
        <end position="64"/>
    </location>
</feature>
<evidence type="ECO:0000256" key="1">
    <source>
        <dbReference type="SAM" id="Phobius"/>
    </source>
</evidence>
<protein>
    <recommendedName>
        <fullName evidence="4">TVP38/TMEM64 family membrane protein</fullName>
    </recommendedName>
</protein>
<feature type="transmembrane region" description="Helical" evidence="1">
    <location>
        <begin position="12"/>
        <end position="32"/>
    </location>
</feature>
<keyword evidence="3" id="KW-1185">Reference proteome</keyword>
<gene>
    <name evidence="2" type="ORF">SAMN04488567_0312</name>
</gene>